<dbReference type="AlphaFoldDB" id="A0AAW2AN75"/>
<dbReference type="CDD" id="cd20336">
    <property type="entry name" value="Rcat_RBR"/>
    <property type="match status" value="1"/>
</dbReference>
<dbReference type="Proteomes" id="UP001479290">
    <property type="component" value="Unassembled WGS sequence"/>
</dbReference>
<reference evidence="2 3" key="1">
    <citation type="submission" date="2024-05" db="EMBL/GenBank/DDBJ databases">
        <title>A high-quality chromosomal-level genome assembly of Topmouth culter (Culter alburnus).</title>
        <authorList>
            <person name="Zhao H."/>
        </authorList>
    </citation>
    <scope>NUCLEOTIDE SEQUENCE [LARGE SCALE GENOMIC DNA]</scope>
    <source>
        <strain evidence="2">CATC2023</strain>
        <tissue evidence="2">Muscle</tissue>
    </source>
</reference>
<feature type="region of interest" description="Disordered" evidence="1">
    <location>
        <begin position="1"/>
        <end position="25"/>
    </location>
</feature>
<accession>A0AAW2AN75</accession>
<proteinExistence type="predicted"/>
<protein>
    <recommendedName>
        <fullName evidence="4">RBR-type E3 ubiquitin transferase</fullName>
    </recommendedName>
</protein>
<comment type="caution">
    <text evidence="2">The sequence shown here is derived from an EMBL/GenBank/DDBJ whole genome shotgun (WGS) entry which is preliminary data.</text>
</comment>
<sequence>MKRTRRTRKTLKNTGMNTNKEEPRSVRQTVIRWGARRKTTMGAGNSQEYNLTDDLGQEGNILKACSPPSQTLSLVDNQTVNTSASQKDGKNSDPTTTCPVCSSALKPACIKGSTTSGLLHCTRCLTTQLLCGSCHYPCTSAGCTNKLCPLVSTLLTCEVVSDPKSKVYGCPMFRACPKCHNLIMHEKGCKFVTCTSCYYRFCFICLQDDCSKDAANYWSLTCTKQRAERQRFLLPQS</sequence>
<evidence type="ECO:0000256" key="1">
    <source>
        <dbReference type="SAM" id="MobiDB-lite"/>
    </source>
</evidence>
<gene>
    <name evidence="2" type="ORF">ABG768_022655</name>
</gene>
<evidence type="ECO:0000313" key="2">
    <source>
        <dbReference type="EMBL" id="KAK9974568.1"/>
    </source>
</evidence>
<organism evidence="2 3">
    <name type="scientific">Culter alburnus</name>
    <name type="common">Topmouth culter</name>
    <dbReference type="NCBI Taxonomy" id="194366"/>
    <lineage>
        <taxon>Eukaryota</taxon>
        <taxon>Metazoa</taxon>
        <taxon>Chordata</taxon>
        <taxon>Craniata</taxon>
        <taxon>Vertebrata</taxon>
        <taxon>Euteleostomi</taxon>
        <taxon>Actinopterygii</taxon>
        <taxon>Neopterygii</taxon>
        <taxon>Teleostei</taxon>
        <taxon>Ostariophysi</taxon>
        <taxon>Cypriniformes</taxon>
        <taxon>Xenocyprididae</taxon>
        <taxon>Xenocypridinae</taxon>
        <taxon>Culter</taxon>
    </lineage>
</organism>
<keyword evidence="3" id="KW-1185">Reference proteome</keyword>
<name>A0AAW2AN75_CULAL</name>
<evidence type="ECO:0000313" key="3">
    <source>
        <dbReference type="Proteomes" id="UP001479290"/>
    </source>
</evidence>
<evidence type="ECO:0008006" key="4">
    <source>
        <dbReference type="Google" id="ProtNLM"/>
    </source>
</evidence>
<dbReference type="Gene3D" id="1.20.120.1750">
    <property type="match status" value="1"/>
</dbReference>
<feature type="compositionally biased region" description="Basic residues" evidence="1">
    <location>
        <begin position="1"/>
        <end position="11"/>
    </location>
</feature>
<dbReference type="EMBL" id="JAWDJR010000005">
    <property type="protein sequence ID" value="KAK9974568.1"/>
    <property type="molecule type" value="Genomic_DNA"/>
</dbReference>
<dbReference type="SUPFAM" id="SSF57850">
    <property type="entry name" value="RING/U-box"/>
    <property type="match status" value="1"/>
</dbReference>